<dbReference type="Gene3D" id="2.10.25.10">
    <property type="entry name" value="Laminin"/>
    <property type="match status" value="3"/>
</dbReference>
<dbReference type="eggNOG" id="KOG1217">
    <property type="taxonomic scope" value="Eukaryota"/>
</dbReference>
<accession>G0PN10</accession>
<dbReference type="SUPFAM" id="SSF57184">
    <property type="entry name" value="Growth factor receptor domain"/>
    <property type="match status" value="1"/>
</dbReference>
<dbReference type="InterPro" id="IPR018097">
    <property type="entry name" value="EGF_Ca-bd_CS"/>
</dbReference>
<gene>
    <name evidence="7" type="ORF">CAEBREN_29280</name>
</gene>
<dbReference type="PROSITE" id="PS50026">
    <property type="entry name" value="EGF_3"/>
    <property type="match status" value="1"/>
</dbReference>
<evidence type="ECO:0000256" key="1">
    <source>
        <dbReference type="ARBA" id="ARBA00022536"/>
    </source>
</evidence>
<organism evidence="8">
    <name type="scientific">Caenorhabditis brenneri</name>
    <name type="common">Nematode worm</name>
    <dbReference type="NCBI Taxonomy" id="135651"/>
    <lineage>
        <taxon>Eukaryota</taxon>
        <taxon>Metazoa</taxon>
        <taxon>Ecdysozoa</taxon>
        <taxon>Nematoda</taxon>
        <taxon>Chromadorea</taxon>
        <taxon>Rhabditida</taxon>
        <taxon>Rhabditina</taxon>
        <taxon>Rhabditomorpha</taxon>
        <taxon>Rhabditoidea</taxon>
        <taxon>Rhabditidae</taxon>
        <taxon>Peloderinae</taxon>
        <taxon>Caenorhabditis</taxon>
    </lineage>
</organism>
<keyword evidence="4" id="KW-1015">Disulfide bond</keyword>
<evidence type="ECO:0000313" key="8">
    <source>
        <dbReference type="Proteomes" id="UP000008068"/>
    </source>
</evidence>
<feature type="non-terminal residue" evidence="7">
    <location>
        <position position="219"/>
    </location>
</feature>
<dbReference type="PANTHER" id="PTHR24050:SF28">
    <property type="entry name" value="UROMODULIN-LIKE"/>
    <property type="match status" value="1"/>
</dbReference>
<evidence type="ECO:0000259" key="6">
    <source>
        <dbReference type="PROSITE" id="PS50026"/>
    </source>
</evidence>
<dbReference type="OrthoDB" id="5912995at2759"/>
<name>G0PN10_CAEBE</name>
<evidence type="ECO:0000256" key="2">
    <source>
        <dbReference type="ARBA" id="ARBA00022729"/>
    </source>
</evidence>
<comment type="caution">
    <text evidence="5">Lacks conserved residue(s) required for the propagation of feature annotation.</text>
</comment>
<dbReference type="AlphaFoldDB" id="G0PN10"/>
<evidence type="ECO:0000256" key="5">
    <source>
        <dbReference type="PROSITE-ProRule" id="PRU00076"/>
    </source>
</evidence>
<dbReference type="InterPro" id="IPR049883">
    <property type="entry name" value="NOTCH1_EGF-like"/>
</dbReference>
<dbReference type="InterPro" id="IPR001881">
    <property type="entry name" value="EGF-like_Ca-bd_dom"/>
</dbReference>
<dbReference type="Proteomes" id="UP000008068">
    <property type="component" value="Unassembled WGS sequence"/>
</dbReference>
<dbReference type="PROSITE" id="PS01187">
    <property type="entry name" value="EGF_CA"/>
    <property type="match status" value="2"/>
</dbReference>
<evidence type="ECO:0000313" key="7">
    <source>
        <dbReference type="EMBL" id="EGT39475.1"/>
    </source>
</evidence>
<feature type="domain" description="EGF-like" evidence="6">
    <location>
        <begin position="100"/>
        <end position="141"/>
    </location>
</feature>
<dbReference type="CDD" id="cd00054">
    <property type="entry name" value="EGF_CA"/>
    <property type="match status" value="2"/>
</dbReference>
<protein>
    <recommendedName>
        <fullName evidence="6">EGF-like domain-containing protein</fullName>
    </recommendedName>
</protein>
<dbReference type="GO" id="GO:0005509">
    <property type="term" value="F:calcium ion binding"/>
    <property type="evidence" value="ECO:0007669"/>
    <property type="project" value="InterPro"/>
</dbReference>
<dbReference type="HOGENOM" id="CLU_1200737_0_0_1"/>
<dbReference type="InterPro" id="IPR009030">
    <property type="entry name" value="Growth_fac_rcpt_cys_sf"/>
</dbReference>
<dbReference type="SMART" id="SM00181">
    <property type="entry name" value="EGF"/>
    <property type="match status" value="4"/>
</dbReference>
<proteinExistence type="predicted"/>
<dbReference type="InParanoid" id="G0PN10"/>
<dbReference type="InterPro" id="IPR052235">
    <property type="entry name" value="Nephronectin_domain"/>
</dbReference>
<dbReference type="InterPro" id="IPR000742">
    <property type="entry name" value="EGF"/>
</dbReference>
<dbReference type="InterPro" id="IPR000152">
    <property type="entry name" value="EGF-type_Asp/Asn_hydroxyl_site"/>
</dbReference>
<sequence>MTAGNNMFDDCAVTKSPRTLSTPQHRISDPRLWSISTHLQLFVSIGTESGSWTNAWDINECETGAHNCESNEICENTIGSFKCVTKCSPGYKLIDGKCEDVDECSSKDLHKCDVRAECINTVGGYECECEEGFDGDGKNCQPKSSCRKNSAICDRHASCNIFLDICDCKTGYTGDGITCHDVNECDAKDKPCPGEGRCLNLDGGYVCCKDGQDDATCIK</sequence>
<reference evidence="8" key="1">
    <citation type="submission" date="2011-07" db="EMBL/GenBank/DDBJ databases">
        <authorList>
            <consortium name="Caenorhabditis brenneri Sequencing and Analysis Consortium"/>
            <person name="Wilson R.K."/>
        </authorList>
    </citation>
    <scope>NUCLEOTIDE SEQUENCE [LARGE SCALE GENOMIC DNA]</scope>
    <source>
        <strain evidence="8">PB2801</strain>
    </source>
</reference>
<dbReference type="EMBL" id="GL381623">
    <property type="protein sequence ID" value="EGT39475.1"/>
    <property type="molecule type" value="Genomic_DNA"/>
</dbReference>
<dbReference type="FunFam" id="2.10.25.10:FF:000038">
    <property type="entry name" value="Fibrillin 2"/>
    <property type="match status" value="2"/>
</dbReference>
<keyword evidence="1 5" id="KW-0245">EGF-like domain</keyword>
<keyword evidence="8" id="KW-1185">Reference proteome</keyword>
<evidence type="ECO:0000256" key="4">
    <source>
        <dbReference type="ARBA" id="ARBA00023157"/>
    </source>
</evidence>
<dbReference type="SMART" id="SM00179">
    <property type="entry name" value="EGF_CA"/>
    <property type="match status" value="3"/>
</dbReference>
<dbReference type="PANTHER" id="PTHR24050">
    <property type="entry name" value="PA14 DOMAIN-CONTAINING PROTEIN"/>
    <property type="match status" value="1"/>
</dbReference>
<keyword evidence="3" id="KW-0677">Repeat</keyword>
<evidence type="ECO:0000256" key="3">
    <source>
        <dbReference type="ARBA" id="ARBA00022737"/>
    </source>
</evidence>
<dbReference type="Pfam" id="PF07645">
    <property type="entry name" value="EGF_CA"/>
    <property type="match status" value="3"/>
</dbReference>
<dbReference type="PROSITE" id="PS01186">
    <property type="entry name" value="EGF_2"/>
    <property type="match status" value="2"/>
</dbReference>
<dbReference type="STRING" id="135651.G0PN10"/>
<dbReference type="PROSITE" id="PS00010">
    <property type="entry name" value="ASX_HYDROXYL"/>
    <property type="match status" value="1"/>
</dbReference>
<keyword evidence="2" id="KW-0732">Signal</keyword>